<dbReference type="InterPro" id="IPR029051">
    <property type="entry name" value="DUF4352"/>
</dbReference>
<gene>
    <name evidence="4" type="ORF">C8046_10370</name>
</gene>
<dbReference type="EMBL" id="PYHR01000002">
    <property type="protein sequence ID" value="PWD50996.1"/>
    <property type="molecule type" value="Genomic_DNA"/>
</dbReference>
<accession>A0A2U1ZVI1</accession>
<dbReference type="Proteomes" id="UP000245166">
    <property type="component" value="Unassembled WGS sequence"/>
</dbReference>
<evidence type="ECO:0000313" key="4">
    <source>
        <dbReference type="EMBL" id="PWD50996.1"/>
    </source>
</evidence>
<name>A0A2U1ZVI1_9MICO</name>
<organism evidence="4 5">
    <name type="scientific">Serinibacter arcticus</name>
    <dbReference type="NCBI Taxonomy" id="1655435"/>
    <lineage>
        <taxon>Bacteria</taxon>
        <taxon>Bacillati</taxon>
        <taxon>Actinomycetota</taxon>
        <taxon>Actinomycetes</taxon>
        <taxon>Micrococcales</taxon>
        <taxon>Beutenbergiaceae</taxon>
        <taxon>Serinibacter</taxon>
    </lineage>
</organism>
<sequence>MIGLGALTACGGGDEPAADPTSQSPEAEETTTEEETATETESPEAEETTSEESTDAAAPSGEIPAPVAVGETITDDVLGDVITVNQVITGFPSVEWSNIAEDGGEFVVVEVQVEAGDQFSGGVQGGFKLLSGGQTAGSATSILNNDLVNAGMAPFEGVSSGESGSGWVAFQVNTASAPYELTYTRMAASVIGSDETIPEQVWTIPLP</sequence>
<keyword evidence="1" id="KW-0732">Signal</keyword>
<evidence type="ECO:0000256" key="1">
    <source>
        <dbReference type="ARBA" id="ARBA00022729"/>
    </source>
</evidence>
<reference evidence="4 5" key="1">
    <citation type="submission" date="2018-03" db="EMBL/GenBank/DDBJ databases">
        <title>Genome assembly of novel Miniimonas species PCH200.</title>
        <authorList>
            <person name="Thakur V."/>
            <person name="Kumar V."/>
            <person name="Singh D."/>
        </authorList>
    </citation>
    <scope>NUCLEOTIDE SEQUENCE [LARGE SCALE GENOMIC DNA]</scope>
    <source>
        <strain evidence="4 5">PCH200</strain>
    </source>
</reference>
<dbReference type="InterPro" id="IPR029050">
    <property type="entry name" value="Immunoprotect_excell_Ig-like"/>
</dbReference>
<feature type="compositionally biased region" description="Acidic residues" evidence="2">
    <location>
        <begin position="26"/>
        <end position="54"/>
    </location>
</feature>
<evidence type="ECO:0000256" key="2">
    <source>
        <dbReference type="SAM" id="MobiDB-lite"/>
    </source>
</evidence>
<feature type="region of interest" description="Disordered" evidence="2">
    <location>
        <begin position="1"/>
        <end position="65"/>
    </location>
</feature>
<keyword evidence="5" id="KW-1185">Reference proteome</keyword>
<proteinExistence type="predicted"/>
<dbReference type="Gene3D" id="2.60.40.1240">
    <property type="match status" value="1"/>
</dbReference>
<dbReference type="AlphaFoldDB" id="A0A2U1ZVI1"/>
<evidence type="ECO:0000313" key="5">
    <source>
        <dbReference type="Proteomes" id="UP000245166"/>
    </source>
</evidence>
<feature type="domain" description="DUF4352" evidence="3">
    <location>
        <begin position="70"/>
        <end position="186"/>
    </location>
</feature>
<comment type="caution">
    <text evidence="4">The sequence shown here is derived from an EMBL/GenBank/DDBJ whole genome shotgun (WGS) entry which is preliminary data.</text>
</comment>
<evidence type="ECO:0000259" key="3">
    <source>
        <dbReference type="Pfam" id="PF11611"/>
    </source>
</evidence>
<dbReference type="Pfam" id="PF11611">
    <property type="entry name" value="DUF4352"/>
    <property type="match status" value="1"/>
</dbReference>
<protein>
    <submittedName>
        <fullName evidence="4">Transcriptional regulator</fullName>
    </submittedName>
</protein>